<gene>
    <name evidence="5" type="ORF">CP911_03610</name>
    <name evidence="4" type="ORF">H8L09_02965</name>
</gene>
<dbReference type="Gene3D" id="3.30.420.130">
    <property type="entry name" value="Dinitrogenase iron-molybdenum cofactor biosynthesis domain"/>
    <property type="match status" value="1"/>
</dbReference>
<dbReference type="InterPro" id="IPR003731">
    <property type="entry name" value="Di-Nase_FeMo-co_biosynth"/>
</dbReference>
<evidence type="ECO:0000313" key="4">
    <source>
        <dbReference type="EMBL" id="MBC5044339.1"/>
    </source>
</evidence>
<dbReference type="Pfam" id="PF02579">
    <property type="entry name" value="Nitro_FeMo-Co"/>
    <property type="match status" value="1"/>
</dbReference>
<sequence length="220" mass="24405">MSDNDTLFWRLLALFQTLPELQPVQVVDWLAQECGETLTPARLTTLTQPQLAASFPSATAVMSPARWARVIACLQGALPGHLRIARHPQRTPQLRVAFCSQDGLTINGHFGQNRLFFIYAFDDQGGWLADLRRYASPSAASDASEMRARLLEDCHLLFCQEIGGPAAARLIRHQIHPMKAPPGTTIQAQCAAVSAMLAGRLPPWLAKRLNRDNPLEERVF</sequence>
<feature type="domain" description="Dinitrogenase iron-molybdenum cofactor biosynthesis" evidence="3">
    <location>
        <begin position="103"/>
        <end position="193"/>
    </location>
</feature>
<accession>A0A2A5MRU6</accession>
<organism evidence="5 6">
    <name type="scientific">Klebsiella quasipneumoniae</name>
    <dbReference type="NCBI Taxonomy" id="1463165"/>
    <lineage>
        <taxon>Bacteria</taxon>
        <taxon>Pseudomonadati</taxon>
        <taxon>Pseudomonadota</taxon>
        <taxon>Gammaproteobacteria</taxon>
        <taxon>Enterobacterales</taxon>
        <taxon>Enterobacteriaceae</taxon>
        <taxon>Klebsiella/Raoultella group</taxon>
        <taxon>Klebsiella</taxon>
        <taxon>Klebsiella pneumoniae complex</taxon>
    </lineage>
</organism>
<evidence type="ECO:0000256" key="2">
    <source>
        <dbReference type="ARBA" id="ARBA00023231"/>
    </source>
</evidence>
<dbReference type="EMBL" id="NXHG01000001">
    <property type="protein sequence ID" value="PCM63638.1"/>
    <property type="molecule type" value="Genomic_DNA"/>
</dbReference>
<dbReference type="EMBL" id="JACNQW010000002">
    <property type="protein sequence ID" value="MBC5044339.1"/>
    <property type="molecule type" value="Genomic_DNA"/>
</dbReference>
<evidence type="ECO:0000313" key="5">
    <source>
        <dbReference type="EMBL" id="PCM63638.1"/>
    </source>
</evidence>
<dbReference type="Proteomes" id="UP000646540">
    <property type="component" value="Unassembled WGS sequence"/>
</dbReference>
<dbReference type="SUPFAM" id="SSF53146">
    <property type="entry name" value="Nitrogenase accessory factor-like"/>
    <property type="match status" value="1"/>
</dbReference>
<dbReference type="CDD" id="cd00853">
    <property type="entry name" value="NifX"/>
    <property type="match status" value="1"/>
</dbReference>
<reference evidence="5 6" key="1">
    <citation type="submission" date="2017-09" db="EMBL/GenBank/DDBJ databases">
        <title>Mdr eskape-Ghana.</title>
        <authorList>
            <person name="Agyepong N."/>
            <person name="Janice J."/>
            <person name="Samuelsen O."/>
            <person name="Owusu-Ofori A."/>
            <person name="Sundsfjord A."/>
            <person name="Essack S."/>
            <person name="Pedersen T."/>
        </authorList>
    </citation>
    <scope>NUCLEOTIDE SEQUENCE [LARGE SCALE GENOMIC DNA]</scope>
    <source>
        <strain evidence="5 6">46</strain>
    </source>
</reference>
<proteinExistence type="inferred from homology"/>
<comment type="caution">
    <text evidence="5">The sequence shown here is derived from an EMBL/GenBank/DDBJ whole genome shotgun (WGS) entry which is preliminary data.</text>
</comment>
<protein>
    <submittedName>
        <fullName evidence="5">Nitrogen fixation protein NifY</fullName>
    </submittedName>
</protein>
<dbReference type="AlphaFoldDB" id="A0A1C3PJ32"/>
<evidence type="ECO:0000256" key="1">
    <source>
        <dbReference type="ARBA" id="ARBA00010285"/>
    </source>
</evidence>
<dbReference type="InterPro" id="IPR034169">
    <property type="entry name" value="NifX-like"/>
</dbReference>
<dbReference type="RefSeq" id="WP_004203559.1">
    <property type="nucleotide sequence ID" value="NZ_AOGO01000009.1"/>
</dbReference>
<keyword evidence="2" id="KW-0535">Nitrogen fixation</keyword>
<name>A0A1C3PJ32_9ENTR</name>
<comment type="similarity">
    <text evidence="1">Belongs to the NifX/NifY family.</text>
</comment>
<dbReference type="KEGG" id="kqu:AVR78_21530"/>
<evidence type="ECO:0000259" key="3">
    <source>
        <dbReference type="Pfam" id="PF02579"/>
    </source>
</evidence>
<reference evidence="4" key="2">
    <citation type="submission" date="2020-08" db="EMBL/GenBank/DDBJ databases">
        <title>Genomic evolution and epidemiology of Klebsiella pneumoniae from a major hospital in Beijing, China, over a fifteen-year period: dissemination of known and novel high-risk clones.</title>
        <authorList>
            <person name="Palmieri M."/>
        </authorList>
    </citation>
    <scope>NUCLEOTIDE SEQUENCE</scope>
    <source>
        <strain evidence="4">K7050</strain>
    </source>
</reference>
<evidence type="ECO:0000313" key="6">
    <source>
        <dbReference type="Proteomes" id="UP000217648"/>
    </source>
</evidence>
<dbReference type="InterPro" id="IPR036105">
    <property type="entry name" value="DiNase_FeMo-co_biosyn_sf"/>
</dbReference>
<accession>A0A1C3PJ32</accession>
<dbReference type="Proteomes" id="UP000217648">
    <property type="component" value="Unassembled WGS sequence"/>
</dbReference>